<dbReference type="Pfam" id="PF00860">
    <property type="entry name" value="Xan_ur_permease"/>
    <property type="match status" value="1"/>
</dbReference>
<dbReference type="GO" id="GO:0005886">
    <property type="term" value="C:plasma membrane"/>
    <property type="evidence" value="ECO:0007669"/>
    <property type="project" value="TreeGrafter"/>
</dbReference>
<name>A0A5Q2MLP8_9ACTN</name>
<dbReference type="PANTHER" id="PTHR42810:SF2">
    <property type="entry name" value="PURINE PERMEASE C1399.01C-RELATED"/>
    <property type="match status" value="1"/>
</dbReference>
<evidence type="ECO:0000256" key="2">
    <source>
        <dbReference type="ARBA" id="ARBA00008821"/>
    </source>
</evidence>
<dbReference type="AlphaFoldDB" id="A0A5Q2MLP8"/>
<organism evidence="8 9">
    <name type="scientific">Aeromicrobium yanjiei</name>
    <dbReference type="NCBI Taxonomy" id="2662028"/>
    <lineage>
        <taxon>Bacteria</taxon>
        <taxon>Bacillati</taxon>
        <taxon>Actinomycetota</taxon>
        <taxon>Actinomycetes</taxon>
        <taxon>Propionibacteriales</taxon>
        <taxon>Nocardioidaceae</taxon>
        <taxon>Aeromicrobium</taxon>
    </lineage>
</organism>
<reference evidence="8 9" key="1">
    <citation type="submission" date="2019-11" db="EMBL/GenBank/DDBJ databases">
        <authorList>
            <person name="Li J."/>
        </authorList>
    </citation>
    <scope>NUCLEOTIDE SEQUENCE [LARGE SCALE GENOMIC DNA]</scope>
    <source>
        <strain evidence="8 9">MF47</strain>
    </source>
</reference>
<feature type="transmembrane region" description="Helical" evidence="7">
    <location>
        <begin position="308"/>
        <end position="326"/>
    </location>
</feature>
<evidence type="ECO:0000256" key="7">
    <source>
        <dbReference type="SAM" id="Phobius"/>
    </source>
</evidence>
<feature type="transmembrane region" description="Helical" evidence="7">
    <location>
        <begin position="58"/>
        <end position="75"/>
    </location>
</feature>
<feature type="transmembrane region" description="Helical" evidence="7">
    <location>
        <begin position="227"/>
        <end position="245"/>
    </location>
</feature>
<protein>
    <submittedName>
        <fullName evidence="8">Nitrate reductase</fullName>
    </submittedName>
</protein>
<feature type="transmembrane region" description="Helical" evidence="7">
    <location>
        <begin position="163"/>
        <end position="181"/>
    </location>
</feature>
<dbReference type="PANTHER" id="PTHR42810">
    <property type="entry name" value="PURINE PERMEASE C1399.01C-RELATED"/>
    <property type="match status" value="1"/>
</dbReference>
<keyword evidence="9" id="KW-1185">Reference proteome</keyword>
<keyword evidence="4 7" id="KW-0812">Transmembrane</keyword>
<feature type="transmembrane region" description="Helical" evidence="7">
    <location>
        <begin position="139"/>
        <end position="157"/>
    </location>
</feature>
<dbReference type="GO" id="GO:0042907">
    <property type="term" value="F:xanthine transmembrane transporter activity"/>
    <property type="evidence" value="ECO:0007669"/>
    <property type="project" value="TreeGrafter"/>
</dbReference>
<evidence type="ECO:0000256" key="1">
    <source>
        <dbReference type="ARBA" id="ARBA00004141"/>
    </source>
</evidence>
<comment type="subcellular location">
    <subcellularLocation>
        <location evidence="1">Membrane</location>
        <topology evidence="1">Multi-pass membrane protein</topology>
    </subcellularLocation>
</comment>
<dbReference type="InterPro" id="IPR006043">
    <property type="entry name" value="NCS2"/>
</dbReference>
<evidence type="ECO:0000313" key="8">
    <source>
        <dbReference type="EMBL" id="QGG42012.1"/>
    </source>
</evidence>
<keyword evidence="5 7" id="KW-1133">Transmembrane helix</keyword>
<keyword evidence="6 7" id="KW-0472">Membrane</keyword>
<feature type="transmembrane region" description="Helical" evidence="7">
    <location>
        <begin position="394"/>
        <end position="413"/>
    </location>
</feature>
<evidence type="ECO:0000313" key="9">
    <source>
        <dbReference type="Proteomes" id="UP000392064"/>
    </source>
</evidence>
<dbReference type="Proteomes" id="UP000392064">
    <property type="component" value="Chromosome"/>
</dbReference>
<feature type="transmembrane region" description="Helical" evidence="7">
    <location>
        <begin position="188"/>
        <end position="207"/>
    </location>
</feature>
<proteinExistence type="inferred from homology"/>
<keyword evidence="3" id="KW-0813">Transport</keyword>
<dbReference type="NCBIfam" id="TIGR00801">
    <property type="entry name" value="ncs2"/>
    <property type="match status" value="1"/>
</dbReference>
<gene>
    <name evidence="8" type="ORF">GEV26_11895</name>
</gene>
<evidence type="ECO:0000256" key="4">
    <source>
        <dbReference type="ARBA" id="ARBA00022692"/>
    </source>
</evidence>
<dbReference type="KEGG" id="aef:GEV26_11895"/>
<feature type="transmembrane region" description="Helical" evidence="7">
    <location>
        <begin position="338"/>
        <end position="358"/>
    </location>
</feature>
<evidence type="ECO:0000256" key="6">
    <source>
        <dbReference type="ARBA" id="ARBA00023136"/>
    </source>
</evidence>
<comment type="similarity">
    <text evidence="2">Belongs to the nucleobase:cation symporter-2 (NCS2) (TC 2.A.40) family.</text>
</comment>
<feature type="transmembrane region" description="Helical" evidence="7">
    <location>
        <begin position="32"/>
        <end position="52"/>
    </location>
</feature>
<accession>A0A5Q2MLP8</accession>
<evidence type="ECO:0000256" key="3">
    <source>
        <dbReference type="ARBA" id="ARBA00022448"/>
    </source>
</evidence>
<dbReference type="InterPro" id="IPR006042">
    <property type="entry name" value="Xan_ur_permease"/>
</dbReference>
<evidence type="ECO:0000256" key="5">
    <source>
        <dbReference type="ARBA" id="ARBA00022989"/>
    </source>
</evidence>
<feature type="transmembrane region" description="Helical" evidence="7">
    <location>
        <begin position="105"/>
        <end position="127"/>
    </location>
</feature>
<dbReference type="RefSeq" id="WP_153653300.1">
    <property type="nucleotide sequence ID" value="NZ_CP045737.1"/>
</dbReference>
<sequence length="419" mass="43168">MPLPWTLHGDGRTITDGEIVAPGERLSWPRTIGFGAQHVVAMFGATFLVPILTGFPPSTTIFFSGVGTLLFLILTGNRLPSYLGSSFAFLAPIAAAKGGGDDIGAALFGVLACGVMLALIGVIVMWTGTGWIQSLMPPVVAGSIVALIGFNLSGAATDNFEQAPWTALITLTVVLLVAVFARGLVARLSIVVGVLAGYVVAAFAGALDFTEVEKAAWIGLPDFQSPDVVWSVLPSFLPVVLVLIAENVGHVRSVAQLADDDTINDTTGRALLADGLATTLAGAAGGSGTTTYGENIGVMAATRVYSTAAYWVAGILAILLGLSPKIGEVIRTVPPGVLGGVTVALYGLIGIIGIKIWLDNNVDFSLPVNQFTAAVALVIGIGDLRITVGDMEFTGIALGAIAAIVVFHVMTAVEKARSR</sequence>
<dbReference type="EMBL" id="CP045737">
    <property type="protein sequence ID" value="QGG42012.1"/>
    <property type="molecule type" value="Genomic_DNA"/>
</dbReference>